<gene>
    <name evidence="3" type="ORF">UCREL1_8563</name>
</gene>
<evidence type="ECO:0000313" key="3">
    <source>
        <dbReference type="EMBL" id="EMR64472.1"/>
    </source>
</evidence>
<keyword evidence="4" id="KW-1185">Reference proteome</keyword>
<dbReference type="EMBL" id="KB707064">
    <property type="protein sequence ID" value="EMR64472.1"/>
    <property type="molecule type" value="Genomic_DNA"/>
</dbReference>
<feature type="compositionally biased region" description="Basic and acidic residues" evidence="1">
    <location>
        <begin position="144"/>
        <end position="175"/>
    </location>
</feature>
<dbReference type="GO" id="GO:0005762">
    <property type="term" value="C:mitochondrial large ribosomal subunit"/>
    <property type="evidence" value="ECO:0007669"/>
    <property type="project" value="InterPro"/>
</dbReference>
<dbReference type="AlphaFoldDB" id="M7SJV2"/>
<dbReference type="OMA" id="TCTRIHI"/>
<feature type="compositionally biased region" description="Gly residues" evidence="1">
    <location>
        <begin position="176"/>
        <end position="187"/>
    </location>
</feature>
<name>M7SJV2_EUTLA</name>
<dbReference type="Pfam" id="PF21492">
    <property type="entry name" value="bL31_N"/>
    <property type="match status" value="1"/>
</dbReference>
<dbReference type="InterPro" id="IPR034600">
    <property type="entry name" value="Ribosomal_bL31m"/>
</dbReference>
<evidence type="ECO:0000313" key="4">
    <source>
        <dbReference type="Proteomes" id="UP000012174"/>
    </source>
</evidence>
<organism evidence="3 4">
    <name type="scientific">Eutypa lata (strain UCR-EL1)</name>
    <name type="common">Grapevine dieback disease fungus</name>
    <name type="synonym">Eutypa armeniacae</name>
    <dbReference type="NCBI Taxonomy" id="1287681"/>
    <lineage>
        <taxon>Eukaryota</taxon>
        <taxon>Fungi</taxon>
        <taxon>Dikarya</taxon>
        <taxon>Ascomycota</taxon>
        <taxon>Pezizomycotina</taxon>
        <taxon>Sordariomycetes</taxon>
        <taxon>Xylariomycetidae</taxon>
        <taxon>Xylariales</taxon>
        <taxon>Diatrypaceae</taxon>
        <taxon>Eutypa</taxon>
    </lineage>
</organism>
<feature type="compositionally biased region" description="Basic and acidic residues" evidence="1">
    <location>
        <begin position="197"/>
        <end position="207"/>
    </location>
</feature>
<dbReference type="eggNOG" id="ENOG502RZ6E">
    <property type="taxonomic scope" value="Eukaryota"/>
</dbReference>
<dbReference type="InterPro" id="IPR048874">
    <property type="entry name" value="Ribosomal_bL31m_N"/>
</dbReference>
<dbReference type="STRING" id="1287681.M7SJV2"/>
<dbReference type="HOGENOM" id="CLU_109501_0_1_1"/>
<dbReference type="KEGG" id="ela:UCREL1_8563"/>
<keyword evidence="3" id="KW-0689">Ribosomal protein</keyword>
<dbReference type="GO" id="GO:0003735">
    <property type="term" value="F:structural constituent of ribosome"/>
    <property type="evidence" value="ECO:0007669"/>
    <property type="project" value="InterPro"/>
</dbReference>
<evidence type="ECO:0000256" key="1">
    <source>
        <dbReference type="SAM" id="MobiDB-lite"/>
    </source>
</evidence>
<accession>M7SJV2</accession>
<feature type="region of interest" description="Disordered" evidence="1">
    <location>
        <begin position="127"/>
        <end position="213"/>
    </location>
</feature>
<sequence>MAARLPRRPTATTTLSATCTRIHITATATTPSTASPASRTAAFSTTPTRHATIIRRPRRPYTFTQLVQLSDGSTYTQRTTSPLGLYKSTKDTRNHVVWQPNEKSLRNVEVDEAGKLAAFRGRFGRGWDAESKSEGEGEGEGEEDGNKEARGAEGGEGKSGDGEGKSGDGEGKSGDGEGSGSGIGGSGLSDLISGYSRPEDVIKDKVPFKKQKK</sequence>
<dbReference type="Proteomes" id="UP000012174">
    <property type="component" value="Unassembled WGS sequence"/>
</dbReference>
<dbReference type="PANTHER" id="PTHR28174:SF1">
    <property type="entry name" value="LARGE RIBOSOMAL SUBUNIT PROTEIN BL31M"/>
    <property type="match status" value="1"/>
</dbReference>
<reference evidence="4" key="1">
    <citation type="journal article" date="2013" name="Genome Announc.">
        <title>Draft genome sequence of the grapevine dieback fungus Eutypa lata UCR-EL1.</title>
        <authorList>
            <person name="Blanco-Ulate B."/>
            <person name="Rolshausen P.E."/>
            <person name="Cantu D."/>
        </authorList>
    </citation>
    <scope>NUCLEOTIDE SEQUENCE [LARGE SCALE GENOMIC DNA]</scope>
    <source>
        <strain evidence="4">UCR-EL1</strain>
    </source>
</reference>
<dbReference type="OrthoDB" id="5587740at2759"/>
<keyword evidence="3" id="KW-0687">Ribonucleoprotein</keyword>
<evidence type="ECO:0000259" key="2">
    <source>
        <dbReference type="Pfam" id="PF21492"/>
    </source>
</evidence>
<dbReference type="GO" id="GO:0032543">
    <property type="term" value="P:mitochondrial translation"/>
    <property type="evidence" value="ECO:0007669"/>
    <property type="project" value="InterPro"/>
</dbReference>
<dbReference type="Gene3D" id="6.20.130.10">
    <property type="match status" value="1"/>
</dbReference>
<protein>
    <submittedName>
        <fullName evidence="3">Putative 50s ribosomal protein</fullName>
    </submittedName>
</protein>
<dbReference type="PANTHER" id="PTHR28174">
    <property type="entry name" value="54S RIBOSOMAL PROTEIN L36, MITOCHONDRIAL"/>
    <property type="match status" value="1"/>
</dbReference>
<feature type="domain" description="Ribosomal protein bL31m N-terminal" evidence="2">
    <location>
        <begin position="56"/>
        <end position="100"/>
    </location>
</feature>
<proteinExistence type="predicted"/>